<dbReference type="OrthoDB" id="9808275at2"/>
<keyword evidence="3" id="KW-0413">Isomerase</keyword>
<keyword evidence="1" id="KW-0479">Metal-binding</keyword>
<dbReference type="InterPro" id="IPR051804">
    <property type="entry name" value="Carb_Metab_Reg_Kinase/Isom"/>
</dbReference>
<dbReference type="GO" id="GO:0046872">
    <property type="term" value="F:metal ion binding"/>
    <property type="evidence" value="ECO:0007669"/>
    <property type="project" value="UniProtKB-KW"/>
</dbReference>
<accession>A0A1S1YS42</accession>
<dbReference type="InterPro" id="IPR011051">
    <property type="entry name" value="RmlC_Cupin_sf"/>
</dbReference>
<dbReference type="RefSeq" id="WP_044217689.1">
    <property type="nucleotide sequence ID" value="NZ_JRYR02000002.1"/>
</dbReference>
<dbReference type="Gene3D" id="2.60.120.10">
    <property type="entry name" value="Jelly Rolls"/>
    <property type="match status" value="1"/>
</dbReference>
<dbReference type="PANTHER" id="PTHR42742">
    <property type="entry name" value="TRANSCRIPTIONAL REPRESSOR MPRA"/>
    <property type="match status" value="1"/>
</dbReference>
<keyword evidence="4" id="KW-1185">Reference proteome</keyword>
<protein>
    <submittedName>
        <fullName evidence="3">Mannose-6-phosphate isomerase</fullName>
    </submittedName>
</protein>
<comment type="caution">
    <text evidence="3">The sequence shown here is derived from an EMBL/GenBank/DDBJ whole genome shotgun (WGS) entry which is preliminary data.</text>
</comment>
<name>A0A1S1YS42_FLAPC</name>
<evidence type="ECO:0000313" key="3">
    <source>
        <dbReference type="EMBL" id="OHX63846.1"/>
    </source>
</evidence>
<dbReference type="PANTHER" id="PTHR42742:SF3">
    <property type="entry name" value="FRUCTOKINASE"/>
    <property type="match status" value="1"/>
</dbReference>
<reference evidence="3 4" key="1">
    <citation type="journal article" date="2012" name="Int. J. Syst. Evol. Microbiol.">
        <title>Flammeovirga pacifica sp. nov., isolated from deep-sea sediment.</title>
        <authorList>
            <person name="Xu H."/>
            <person name="Fu Y."/>
            <person name="Yang N."/>
            <person name="Ding Z."/>
            <person name="Lai Q."/>
            <person name="Zeng R."/>
        </authorList>
    </citation>
    <scope>NUCLEOTIDE SEQUENCE [LARGE SCALE GENOMIC DNA]</scope>
    <source>
        <strain evidence="4">DSM 24597 / LMG 26175 / WPAGA1</strain>
    </source>
</reference>
<dbReference type="AlphaFoldDB" id="A0A1S1YS42"/>
<gene>
    <name evidence="3" type="ORF">NH26_19735</name>
</gene>
<dbReference type="STRING" id="915059.NH26_19735"/>
<keyword evidence="2" id="KW-0862">Zinc</keyword>
<proteinExistence type="predicted"/>
<dbReference type="SUPFAM" id="SSF51182">
    <property type="entry name" value="RmlC-like cupins"/>
    <property type="match status" value="1"/>
</dbReference>
<evidence type="ECO:0000256" key="1">
    <source>
        <dbReference type="ARBA" id="ARBA00022723"/>
    </source>
</evidence>
<dbReference type="CDD" id="cd07010">
    <property type="entry name" value="cupin_PMI_type_I_N_bac"/>
    <property type="match status" value="1"/>
</dbReference>
<dbReference type="Proteomes" id="UP000179797">
    <property type="component" value="Unassembled WGS sequence"/>
</dbReference>
<organism evidence="3 4">
    <name type="scientific">Flammeovirga pacifica</name>
    <dbReference type="NCBI Taxonomy" id="915059"/>
    <lineage>
        <taxon>Bacteria</taxon>
        <taxon>Pseudomonadati</taxon>
        <taxon>Bacteroidota</taxon>
        <taxon>Cytophagia</taxon>
        <taxon>Cytophagales</taxon>
        <taxon>Flammeovirgaceae</taxon>
        <taxon>Flammeovirga</taxon>
    </lineage>
</organism>
<dbReference type="InterPro" id="IPR014710">
    <property type="entry name" value="RmlC-like_jellyroll"/>
</dbReference>
<evidence type="ECO:0000256" key="2">
    <source>
        <dbReference type="ARBA" id="ARBA00022833"/>
    </source>
</evidence>
<dbReference type="EMBL" id="JRYR02000002">
    <property type="protein sequence ID" value="OHX63846.1"/>
    <property type="molecule type" value="Genomic_DNA"/>
</dbReference>
<evidence type="ECO:0000313" key="4">
    <source>
        <dbReference type="Proteomes" id="UP000179797"/>
    </source>
</evidence>
<dbReference type="GO" id="GO:0016853">
    <property type="term" value="F:isomerase activity"/>
    <property type="evidence" value="ECO:0007669"/>
    <property type="project" value="UniProtKB-KW"/>
</dbReference>
<sequence>MTAFNNQPSVKVKGNYTCAKGWEAISQQILSVAVSKKGSHRILVETYQGVHIEELMEELQKGLNAERLIYTKQLMKSEEDIQTMVYPDVTDDRIFGYLTRLNMEDYFDTQKVEEAQQAVANESNTVLVIGPGAAQFYTGEETLVYADMARWEIQQRMRRNEVDNLGVSNRTTEDWMLLYKQGFFVDWRVCDRYKKKLFDKIDLVIDSNLKGAPKMISGEAALVGYKQTVNQPFSVVPFFDPGPWGGQWMKEKCNLDPSKQNYAWCFNCVPEENSLLLEVDGELVELPSINVVFKHPVELMGDAVHGRFGDEFPIRFDFLDTMDGGNLSLQVHPLTEYIQEKFGLHYTQDESYYMMDTKKDAIVYLGFKEGVNPEECIEDLNKAQAGIEPFDADKHVEVFPVKKHDHVLIPAGTIHCSGKDSMVLEISATPYIFTFKLWDWGRVGLDGKPRPINLKHGENVMQWDRTTEWTKKNLVNAVEQVAQGDGWREERTGLHEREFIETRRHWFTKEVQHKTPFGVEVFCLVEGDQVVVESPSDAFEPFVVNYAEVAVIPANIREYTIRPCGPSEGKECATLKAYVRS</sequence>